<dbReference type="EMBL" id="UYJE01008341">
    <property type="protein sequence ID" value="VDI63125.1"/>
    <property type="molecule type" value="Genomic_DNA"/>
</dbReference>
<feature type="compositionally biased region" description="Low complexity" evidence="1">
    <location>
        <begin position="142"/>
        <end position="151"/>
    </location>
</feature>
<feature type="region of interest" description="Disordered" evidence="1">
    <location>
        <begin position="446"/>
        <end position="470"/>
    </location>
</feature>
<dbReference type="AlphaFoldDB" id="A0A8B6GEL8"/>
<sequence>MPSYQYVVVEFLDEGSVEVVHQTWLESEEKVMFCYWPRKNSTQCAKKGQIPDKEFWRRYRIRIFSYTDDYEKALKKRQRAIESSNMDTNDEEEARRAVKQPQRLGHDFSDSEEEEKRPTRRDGDRRTPSTSARRTPSPPTRRTPSTSARRTPSPPTRRTPSTSARRTPSPPTRTPSTSARRTPSPPTRRTPSTSARRTPSPPTRKTPTPPTYDPSSAYHGKNSNRNRSRSPLRSTPERRRRSLSTPDSGRRTSTIRATPEGPAVRELERRRRVLPDFERDSQEDISTPRSFEDKVTMGLARIERTLLEHSQMLRRLISGQPTTSFDGDLDLDDLIPSPVKTVDELAELTARFLEDRDFPKKLVRVLGALGGSNIGDTLRRIMRRIGSNSLWSLFSLKGKNKKTSLKAEPIYKIITKSCIAVHSNGKESDIDEALSDFLRHAPHQAGGLKYKKPAPANIPPAQVTTHQQPL</sequence>
<comment type="caution">
    <text evidence="2">The sequence shown here is derived from an EMBL/GenBank/DDBJ whole genome shotgun (WGS) entry which is preliminary data.</text>
</comment>
<accession>A0A8B6GEL8</accession>
<feature type="compositionally biased region" description="Low complexity" evidence="1">
    <location>
        <begin position="189"/>
        <end position="198"/>
    </location>
</feature>
<feature type="compositionally biased region" description="Polar residues" evidence="1">
    <location>
        <begin position="243"/>
        <end position="256"/>
    </location>
</feature>
<organism evidence="2 3">
    <name type="scientific">Mytilus galloprovincialis</name>
    <name type="common">Mediterranean mussel</name>
    <dbReference type="NCBI Taxonomy" id="29158"/>
    <lineage>
        <taxon>Eukaryota</taxon>
        <taxon>Metazoa</taxon>
        <taxon>Spiralia</taxon>
        <taxon>Lophotrochozoa</taxon>
        <taxon>Mollusca</taxon>
        <taxon>Bivalvia</taxon>
        <taxon>Autobranchia</taxon>
        <taxon>Pteriomorphia</taxon>
        <taxon>Mytilida</taxon>
        <taxon>Mytiloidea</taxon>
        <taxon>Mytilidae</taxon>
        <taxon>Mytilinae</taxon>
        <taxon>Mytilus</taxon>
    </lineage>
</organism>
<evidence type="ECO:0000313" key="2">
    <source>
        <dbReference type="EMBL" id="VDI63125.1"/>
    </source>
</evidence>
<feature type="compositionally biased region" description="Low complexity" evidence="1">
    <location>
        <begin position="158"/>
        <end position="167"/>
    </location>
</feature>
<reference evidence="2" key="1">
    <citation type="submission" date="2018-11" db="EMBL/GenBank/DDBJ databases">
        <authorList>
            <person name="Alioto T."/>
            <person name="Alioto T."/>
        </authorList>
    </citation>
    <scope>NUCLEOTIDE SEQUENCE</scope>
</reference>
<feature type="compositionally biased region" description="Basic and acidic residues" evidence="1">
    <location>
        <begin position="104"/>
        <end position="127"/>
    </location>
</feature>
<dbReference type="PANTHER" id="PTHR34153">
    <property type="entry name" value="SI:CH211-262H13.3-RELATED-RELATED"/>
    <property type="match status" value="1"/>
</dbReference>
<name>A0A8B6GEL8_MYTGA</name>
<dbReference type="PANTHER" id="PTHR34153:SF2">
    <property type="entry name" value="SI:CH211-262H13.3-RELATED"/>
    <property type="match status" value="1"/>
</dbReference>
<proteinExistence type="predicted"/>
<protein>
    <recommendedName>
        <fullName evidence="4">DUF4806 domain-containing protein</fullName>
    </recommendedName>
</protein>
<feature type="compositionally biased region" description="Pro residues" evidence="1">
    <location>
        <begin position="199"/>
        <end position="212"/>
    </location>
</feature>
<evidence type="ECO:0000256" key="1">
    <source>
        <dbReference type="SAM" id="MobiDB-lite"/>
    </source>
</evidence>
<feature type="region of interest" description="Disordered" evidence="1">
    <location>
        <begin position="80"/>
        <end position="265"/>
    </location>
</feature>
<dbReference type="OrthoDB" id="6113741at2759"/>
<keyword evidence="3" id="KW-1185">Reference proteome</keyword>
<dbReference type="Proteomes" id="UP000596742">
    <property type="component" value="Unassembled WGS sequence"/>
</dbReference>
<evidence type="ECO:0008006" key="4">
    <source>
        <dbReference type="Google" id="ProtNLM"/>
    </source>
</evidence>
<evidence type="ECO:0000313" key="3">
    <source>
        <dbReference type="Proteomes" id="UP000596742"/>
    </source>
</evidence>
<gene>
    <name evidence="2" type="ORF">MGAL_10B050873</name>
</gene>